<keyword evidence="5 8" id="KW-0274">FAD</keyword>
<dbReference type="InterPro" id="IPR003171">
    <property type="entry name" value="Mehydrof_redctse-like"/>
</dbReference>
<protein>
    <recommendedName>
        <fullName evidence="8">Methylenetetrahydrofolate reductase</fullName>
    </recommendedName>
</protein>
<dbReference type="GO" id="GO:0035999">
    <property type="term" value="P:tetrahydrofolate interconversion"/>
    <property type="evidence" value="ECO:0007669"/>
    <property type="project" value="UniProtKB-UniPathway"/>
</dbReference>
<proteinExistence type="inferred from homology"/>
<evidence type="ECO:0000256" key="2">
    <source>
        <dbReference type="ARBA" id="ARBA00004777"/>
    </source>
</evidence>
<sequence length="273" mass="28826">MTALRFEIIPADGVADRLARTFADTSAVTLTVTSLPQHGVERTVRASIELARLGFGVVPHLSARAIASRGELESILLRMHDSGIGEAFVVSGDGGSPAGSYSTSLELIHDIVDRAPQLSLGIAGYPEGHPHQSPDQLSKHLLERAPFVDKVVTQLCFSAETIGTYAAQLRASGVTAPLWVGVPGALRRSRLISLSARIGVGSSLGFLKRSAGVAGGLLRSRDFDPAPFIAELAAEPQLQRVGVAGLHVYSFNEIERLPEVQSLVARTHGAAAE</sequence>
<evidence type="ECO:0000313" key="9">
    <source>
        <dbReference type="EMBL" id="TIH36306.1"/>
    </source>
</evidence>
<dbReference type="Gene3D" id="3.20.20.220">
    <property type="match status" value="1"/>
</dbReference>
<dbReference type="Proteomes" id="UP000306192">
    <property type="component" value="Unassembled WGS sequence"/>
</dbReference>
<dbReference type="PANTHER" id="PTHR45754">
    <property type="entry name" value="METHYLENETETRAHYDROFOLATE REDUCTASE"/>
    <property type="match status" value="1"/>
</dbReference>
<name>A0A4T2C1V7_9MICO</name>
<dbReference type="GO" id="GO:0071949">
    <property type="term" value="F:FAD binding"/>
    <property type="evidence" value="ECO:0007669"/>
    <property type="project" value="TreeGrafter"/>
</dbReference>
<dbReference type="UniPathway" id="UPA00193"/>
<keyword evidence="6 8" id="KW-0560">Oxidoreductase</keyword>
<dbReference type="RefSeq" id="WP_136642140.1">
    <property type="nucleotide sequence ID" value="NZ_QYRT01000016.1"/>
</dbReference>
<dbReference type="InterPro" id="IPR029041">
    <property type="entry name" value="FAD-linked_oxidoreductase-like"/>
</dbReference>
<organism evidence="9 10">
    <name type="scientific">Subtercola vilae</name>
    <dbReference type="NCBI Taxonomy" id="2056433"/>
    <lineage>
        <taxon>Bacteria</taxon>
        <taxon>Bacillati</taxon>
        <taxon>Actinomycetota</taxon>
        <taxon>Actinomycetes</taxon>
        <taxon>Micrococcales</taxon>
        <taxon>Microbacteriaceae</taxon>
        <taxon>Subtercola</taxon>
    </lineage>
</organism>
<dbReference type="GO" id="GO:0009086">
    <property type="term" value="P:methionine biosynthetic process"/>
    <property type="evidence" value="ECO:0007669"/>
    <property type="project" value="TreeGrafter"/>
</dbReference>
<gene>
    <name evidence="9" type="ORF">D4765_09900</name>
</gene>
<comment type="similarity">
    <text evidence="3 8">Belongs to the methylenetetrahydrofolate reductase family.</text>
</comment>
<evidence type="ECO:0000256" key="8">
    <source>
        <dbReference type="RuleBase" id="RU003862"/>
    </source>
</evidence>
<evidence type="ECO:0000256" key="6">
    <source>
        <dbReference type="ARBA" id="ARBA00023002"/>
    </source>
</evidence>
<evidence type="ECO:0000256" key="4">
    <source>
        <dbReference type="ARBA" id="ARBA00022630"/>
    </source>
</evidence>
<dbReference type="SUPFAM" id="SSF51730">
    <property type="entry name" value="FAD-linked oxidoreductase"/>
    <property type="match status" value="1"/>
</dbReference>
<comment type="cofactor">
    <cofactor evidence="1 8">
        <name>FAD</name>
        <dbReference type="ChEBI" id="CHEBI:57692"/>
    </cofactor>
</comment>
<evidence type="ECO:0000256" key="7">
    <source>
        <dbReference type="ARBA" id="ARBA00048628"/>
    </source>
</evidence>
<evidence type="ECO:0000256" key="3">
    <source>
        <dbReference type="ARBA" id="ARBA00006743"/>
    </source>
</evidence>
<keyword evidence="4 8" id="KW-0285">Flavoprotein</keyword>
<evidence type="ECO:0000256" key="5">
    <source>
        <dbReference type="ARBA" id="ARBA00022827"/>
    </source>
</evidence>
<dbReference type="PANTHER" id="PTHR45754:SF3">
    <property type="entry name" value="METHYLENETETRAHYDROFOLATE REDUCTASE (NADPH)"/>
    <property type="match status" value="1"/>
</dbReference>
<evidence type="ECO:0000313" key="10">
    <source>
        <dbReference type="Proteomes" id="UP000306192"/>
    </source>
</evidence>
<dbReference type="GO" id="GO:0005829">
    <property type="term" value="C:cytosol"/>
    <property type="evidence" value="ECO:0007669"/>
    <property type="project" value="TreeGrafter"/>
</dbReference>
<reference evidence="9 10" key="1">
    <citation type="journal article" date="2019" name="Microorganisms">
        <title>Systematic Affiliation and Genome Analysis of Subtercola vilae DB165(T) with Particular Emphasis on Cold Adaptation of an Isolate from a High-Altitude Cold Volcano Lake.</title>
        <authorList>
            <person name="Villalobos A.S."/>
            <person name="Wiese J."/>
            <person name="Imhoff J.F."/>
            <person name="Dorador C."/>
            <person name="Keller A."/>
            <person name="Hentschel U."/>
        </authorList>
    </citation>
    <scope>NUCLEOTIDE SEQUENCE [LARGE SCALE GENOMIC DNA]</scope>
    <source>
        <strain evidence="9 10">DB165</strain>
    </source>
</reference>
<comment type="caution">
    <text evidence="9">The sequence shown here is derived from an EMBL/GenBank/DDBJ whole genome shotgun (WGS) entry which is preliminary data.</text>
</comment>
<dbReference type="GO" id="GO:0106312">
    <property type="term" value="F:methylenetetrahydrofolate reductase (NADH) activity"/>
    <property type="evidence" value="ECO:0007669"/>
    <property type="project" value="UniProtKB-EC"/>
</dbReference>
<comment type="catalytic activity">
    <reaction evidence="7">
        <text>(6S)-5-methyl-5,6,7,8-tetrahydrofolate + NAD(+) = (6R)-5,10-methylene-5,6,7,8-tetrahydrofolate + NADH + H(+)</text>
        <dbReference type="Rhea" id="RHEA:19821"/>
        <dbReference type="ChEBI" id="CHEBI:15378"/>
        <dbReference type="ChEBI" id="CHEBI:15636"/>
        <dbReference type="ChEBI" id="CHEBI:18608"/>
        <dbReference type="ChEBI" id="CHEBI:57540"/>
        <dbReference type="ChEBI" id="CHEBI:57945"/>
        <dbReference type="EC" id="1.5.1.54"/>
    </reaction>
    <physiologicalReaction direction="right-to-left" evidence="7">
        <dbReference type="Rhea" id="RHEA:19823"/>
    </physiologicalReaction>
</comment>
<dbReference type="AlphaFoldDB" id="A0A4T2C1V7"/>
<dbReference type="EMBL" id="QYRT01000016">
    <property type="protein sequence ID" value="TIH36306.1"/>
    <property type="molecule type" value="Genomic_DNA"/>
</dbReference>
<dbReference type="Pfam" id="PF02219">
    <property type="entry name" value="MTHFR"/>
    <property type="match status" value="1"/>
</dbReference>
<comment type="pathway">
    <text evidence="2 8">One-carbon metabolism; tetrahydrofolate interconversion.</text>
</comment>
<dbReference type="OrthoDB" id="9812555at2"/>
<keyword evidence="10" id="KW-1185">Reference proteome</keyword>
<accession>A0A4T2C1V7</accession>
<evidence type="ECO:0000256" key="1">
    <source>
        <dbReference type="ARBA" id="ARBA00001974"/>
    </source>
</evidence>